<dbReference type="InterPro" id="IPR052360">
    <property type="entry name" value="Transcr_Regulatory_Proteins"/>
</dbReference>
<keyword evidence="1" id="KW-0479">Metal-binding</keyword>
<keyword evidence="3" id="KW-0805">Transcription regulation</keyword>
<comment type="caution">
    <text evidence="9">The sequence shown here is derived from an EMBL/GenBank/DDBJ whole genome shotgun (WGS) entry which is preliminary data.</text>
</comment>
<evidence type="ECO:0000256" key="2">
    <source>
        <dbReference type="ARBA" id="ARBA00022833"/>
    </source>
</evidence>
<sequence>MAIRNNGSQQASHGQAQLVMKPKSKNKTKGGCRTCKIRKVKCDEGRPWGGGDADNHYTARQQKFDVYRCIGLASILANTSPDEKHYFEWYRSRTTIKLPGVFGSGFWEVLAIQASHSESAALHAILAVGCAHKRLPKAAPLGEKPDDSSPDKEERFMLQHYSKAIADVQKSFSATDRASVRVVLIVCMLFVILEFMRGHIKSGVRHLEYGVKVINSLEARQITSSPNEHSSASRDTIDKWLLCAFSRLNLQAILFGQVSISRPSAWQVSIAPPLSDRFDSIPHARDTLDDILIQVLDLTQQGVQKEVASPGNAIHFELVKRQRHLQSDLAYWIDALQASKEDLHAKYGFLAPVAYQSLTARYTAAKIMVDRALDHGNEGSYDRSTHDFRGIIAESIKTWKFCMSKTFASTRYALRLQALKLLGSTYSMEAVLDSATAAAIAREVVEIEEPGLWSNDPFAGGFYFLDEPRADELMPPAIPAQTRLFDVQVTLPDSVAEMTFLSCKRKVSDSEYEVLTREYDAPSKSWINRTSTREKFMD</sequence>
<reference evidence="9 10" key="1">
    <citation type="journal article" date="2023" name="G3 (Bethesda)">
        <title>A chromosome-level genome assembly of Zasmidium syzygii isolated from banana leaves.</title>
        <authorList>
            <person name="van Westerhoven A.C."/>
            <person name="Mehrabi R."/>
            <person name="Talebi R."/>
            <person name="Steentjes M.B.F."/>
            <person name="Corcolon B."/>
            <person name="Chong P.A."/>
            <person name="Kema G.H.J."/>
            <person name="Seidl M.F."/>
        </authorList>
    </citation>
    <scope>NUCLEOTIDE SEQUENCE [LARGE SCALE GENOMIC DNA]</scope>
    <source>
        <strain evidence="9 10">P124</strain>
    </source>
</reference>
<evidence type="ECO:0000256" key="3">
    <source>
        <dbReference type="ARBA" id="ARBA00023015"/>
    </source>
</evidence>
<name>A0ABR0E9Y2_ZASCE</name>
<keyword evidence="10" id="KW-1185">Reference proteome</keyword>
<evidence type="ECO:0000256" key="6">
    <source>
        <dbReference type="ARBA" id="ARBA00023242"/>
    </source>
</evidence>
<evidence type="ECO:0000256" key="5">
    <source>
        <dbReference type="ARBA" id="ARBA00023163"/>
    </source>
</evidence>
<evidence type="ECO:0000256" key="4">
    <source>
        <dbReference type="ARBA" id="ARBA00023125"/>
    </source>
</evidence>
<protein>
    <submittedName>
        <fullName evidence="9">Uncharacterized protein</fullName>
    </submittedName>
</protein>
<dbReference type="InterPro" id="IPR021858">
    <property type="entry name" value="Fun_TF"/>
</dbReference>
<dbReference type="EMBL" id="JAXOVC010000008">
    <property type="protein sequence ID" value="KAK4498040.1"/>
    <property type="molecule type" value="Genomic_DNA"/>
</dbReference>
<keyword evidence="6" id="KW-0539">Nucleus</keyword>
<feature type="compositionally biased region" description="Polar residues" evidence="7">
    <location>
        <begin position="1"/>
        <end position="15"/>
    </location>
</feature>
<dbReference type="PANTHER" id="PTHR36206">
    <property type="entry name" value="ASPERCRYPTIN BIOSYNTHESIS CLUSTER-SPECIFIC TRANSCRIPTION REGULATOR ATNN-RELATED"/>
    <property type="match status" value="1"/>
</dbReference>
<evidence type="ECO:0000313" key="9">
    <source>
        <dbReference type="EMBL" id="KAK4498040.1"/>
    </source>
</evidence>
<feature type="region of interest" description="Disordered" evidence="7">
    <location>
        <begin position="1"/>
        <end position="30"/>
    </location>
</feature>
<keyword evidence="2" id="KW-0862">Zinc</keyword>
<evidence type="ECO:0000256" key="1">
    <source>
        <dbReference type="ARBA" id="ARBA00022723"/>
    </source>
</evidence>
<dbReference type="Proteomes" id="UP001305779">
    <property type="component" value="Unassembled WGS sequence"/>
</dbReference>
<dbReference type="InterPro" id="IPR001138">
    <property type="entry name" value="Zn2Cys6_DnaBD"/>
</dbReference>
<feature type="transmembrane region" description="Helical" evidence="8">
    <location>
        <begin position="178"/>
        <end position="196"/>
    </location>
</feature>
<dbReference type="PANTHER" id="PTHR36206:SF16">
    <property type="entry name" value="TRANSCRIPTION FACTOR DOMAIN-CONTAINING PROTEIN-RELATED"/>
    <property type="match status" value="1"/>
</dbReference>
<dbReference type="SUPFAM" id="SSF57701">
    <property type="entry name" value="Zn2/Cys6 DNA-binding domain"/>
    <property type="match status" value="1"/>
</dbReference>
<keyword evidence="8" id="KW-1133">Transmembrane helix</keyword>
<dbReference type="InterPro" id="IPR036864">
    <property type="entry name" value="Zn2-C6_fun-type_DNA-bd_sf"/>
</dbReference>
<keyword evidence="5" id="KW-0804">Transcription</keyword>
<gene>
    <name evidence="9" type="ORF">PRZ48_010696</name>
</gene>
<keyword evidence="4" id="KW-0238">DNA-binding</keyword>
<evidence type="ECO:0000256" key="8">
    <source>
        <dbReference type="SAM" id="Phobius"/>
    </source>
</evidence>
<keyword evidence="8" id="KW-0472">Membrane</keyword>
<keyword evidence="8" id="KW-0812">Transmembrane</keyword>
<accession>A0ABR0E9Y2</accession>
<organism evidence="9 10">
    <name type="scientific">Zasmidium cellare</name>
    <name type="common">Wine cellar mold</name>
    <name type="synonym">Racodium cellare</name>
    <dbReference type="NCBI Taxonomy" id="395010"/>
    <lineage>
        <taxon>Eukaryota</taxon>
        <taxon>Fungi</taxon>
        <taxon>Dikarya</taxon>
        <taxon>Ascomycota</taxon>
        <taxon>Pezizomycotina</taxon>
        <taxon>Dothideomycetes</taxon>
        <taxon>Dothideomycetidae</taxon>
        <taxon>Mycosphaerellales</taxon>
        <taxon>Mycosphaerellaceae</taxon>
        <taxon>Zasmidium</taxon>
    </lineage>
</organism>
<evidence type="ECO:0000256" key="7">
    <source>
        <dbReference type="SAM" id="MobiDB-lite"/>
    </source>
</evidence>
<evidence type="ECO:0000313" key="10">
    <source>
        <dbReference type="Proteomes" id="UP001305779"/>
    </source>
</evidence>
<proteinExistence type="predicted"/>
<dbReference type="CDD" id="cd00067">
    <property type="entry name" value="GAL4"/>
    <property type="match status" value="1"/>
</dbReference>
<dbReference type="Pfam" id="PF11951">
    <property type="entry name" value="Fungal_trans_2"/>
    <property type="match status" value="1"/>
</dbReference>